<feature type="compositionally biased region" description="Low complexity" evidence="1">
    <location>
        <begin position="47"/>
        <end position="56"/>
    </location>
</feature>
<dbReference type="PANTHER" id="PTHR16021">
    <property type="entry name" value="MANSC DOMAIN CONTAINING PROTEIN 1"/>
    <property type="match status" value="1"/>
</dbReference>
<name>A0ABD3RVY9_9STRA</name>
<gene>
    <name evidence="3" type="ORF">ACHAXA_000456</name>
</gene>
<reference evidence="3 4" key="1">
    <citation type="submission" date="2024-10" db="EMBL/GenBank/DDBJ databases">
        <title>Updated reference genomes for cyclostephanoid diatoms.</title>
        <authorList>
            <person name="Roberts W.R."/>
            <person name="Alverson A.J."/>
        </authorList>
    </citation>
    <scope>NUCLEOTIDE SEQUENCE [LARGE SCALE GENOMIC DNA]</scope>
    <source>
        <strain evidence="3 4">AJA228-03</strain>
    </source>
</reference>
<proteinExistence type="predicted"/>
<evidence type="ECO:0000313" key="3">
    <source>
        <dbReference type="EMBL" id="KAL3816378.1"/>
    </source>
</evidence>
<comment type="caution">
    <text evidence="3">The sequence shown here is derived from an EMBL/GenBank/DDBJ whole genome shotgun (WGS) entry which is preliminary data.</text>
</comment>
<dbReference type="Proteomes" id="UP001530377">
    <property type="component" value="Unassembled WGS sequence"/>
</dbReference>
<feature type="region of interest" description="Disordered" evidence="1">
    <location>
        <begin position="47"/>
        <end position="116"/>
    </location>
</feature>
<evidence type="ECO:0000313" key="4">
    <source>
        <dbReference type="Proteomes" id="UP001530377"/>
    </source>
</evidence>
<sequence length="964" mass="99811">MPMRGVLLAIVLASAAIASRGEHHIESVARHEGMMMEVDDVQVIIATSTSSTSSSRLSRRRRRPRLGHENDHDEEEGGGGDDDVDLDVDDVDVDEIAEGRQLNPASSTTATGVDVDPGVDLASSSLSMIDINATATAKPSSSSSSESRGHGSKSYKKGQDIGSTAAYVKSPTFPPSHYSPRPSSSNEYAHASNGGKSGKGSKSKKTPPMRTKSPATAIGGATTSSPLQATTTTTTTTTTNHPTYSSSPPDVLPPLVWMGASGCSPSSPCPICHGDCDTDLDCAYGLICFYRIAQTSTSTSTNTTTSGTPIPGCGIGGPGDVDGADYCHDPNHDGSGGDGSAIVVDVSWAPSPTNDDIVTTTTTTTTDRPDVQSSTTTTTTTTSSSLPYLTWGGVNGCTPASPCMPCHGDCDDDADCITGGWYEAACYKRADGSTDQVPGCEVGGTGDVPGADYCYAVANTTTTAATTTTTAATTTTATSSVPVPTPMPVPQPQGTTTLSPTVDVMLVPPTTIGTSIPPTGVGSGTDEVVVAHFIRSRATTTTITTAMTRSADDGAEGWCIGGALSPDYYQLLMEECTPDYDGGSNGFFSHDAYVTTRMEQMDQLWVMDGMGYIRSSFDHGRCMIVPSSYVDGASSIAEEAPVEIGPCSGAADSSSSGRFYYGTEGRLRLIGHMNYCVTFMGGNSPTKGSSVILGQCPGGVLVGEGDKHGWDLVPERDLIVLPPKTLSPVASPVQEPALQYLGRNACSPETPCQECSGDCDNDDDCSIGLMCFEREMGDVAQVPGCGTGGPGDIPGADFCYNPSPANDDGDDGSVPAPPAPAMLRWLGSKGCTPTRPCGACSGDCDEDGDCLDGHECFKRLVGDSSLVPGCGVGGPGDIPGGDYCYDVRATTEDTDTTMAAPSTSRSFSSGSGEVDVEDDLVYYWSSFRRMPPSKNLALPLSSLSSLKEGDRDVASVGYVVRLAQ</sequence>
<feature type="compositionally biased region" description="Low complexity" evidence="1">
    <location>
        <begin position="373"/>
        <end position="382"/>
    </location>
</feature>
<dbReference type="InterPro" id="IPR035992">
    <property type="entry name" value="Ricin_B-like_lectins"/>
</dbReference>
<keyword evidence="2" id="KW-0732">Signal</keyword>
<organism evidence="3 4">
    <name type="scientific">Cyclostephanos tholiformis</name>
    <dbReference type="NCBI Taxonomy" id="382380"/>
    <lineage>
        <taxon>Eukaryota</taxon>
        <taxon>Sar</taxon>
        <taxon>Stramenopiles</taxon>
        <taxon>Ochrophyta</taxon>
        <taxon>Bacillariophyta</taxon>
        <taxon>Coscinodiscophyceae</taxon>
        <taxon>Thalassiosirophycidae</taxon>
        <taxon>Stephanodiscales</taxon>
        <taxon>Stephanodiscaceae</taxon>
        <taxon>Cyclostephanos</taxon>
    </lineage>
</organism>
<feature type="compositionally biased region" description="Low complexity" evidence="1">
    <location>
        <begin position="222"/>
        <end position="249"/>
    </location>
</feature>
<dbReference type="PROSITE" id="PS50231">
    <property type="entry name" value="RICIN_B_LECTIN"/>
    <property type="match status" value="1"/>
</dbReference>
<feature type="region of interest" description="Disordered" evidence="1">
    <location>
        <begin position="349"/>
        <end position="382"/>
    </location>
</feature>
<feature type="region of interest" description="Disordered" evidence="1">
    <location>
        <begin position="135"/>
        <end position="249"/>
    </location>
</feature>
<feature type="compositionally biased region" description="Low complexity" evidence="1">
    <location>
        <begin position="175"/>
        <end position="185"/>
    </location>
</feature>
<feature type="chain" id="PRO_5044745593" evidence="2">
    <location>
        <begin position="22"/>
        <end position="964"/>
    </location>
</feature>
<dbReference type="EMBL" id="JALLPB020000152">
    <property type="protein sequence ID" value="KAL3816378.1"/>
    <property type="molecule type" value="Genomic_DNA"/>
</dbReference>
<keyword evidence="4" id="KW-1185">Reference proteome</keyword>
<evidence type="ECO:0000256" key="2">
    <source>
        <dbReference type="SAM" id="SignalP"/>
    </source>
</evidence>
<dbReference type="SUPFAM" id="SSF50370">
    <property type="entry name" value="Ricin B-like lectins"/>
    <property type="match status" value="1"/>
</dbReference>
<evidence type="ECO:0000256" key="1">
    <source>
        <dbReference type="SAM" id="MobiDB-lite"/>
    </source>
</evidence>
<dbReference type="InterPro" id="IPR052660">
    <property type="entry name" value="Erythrocyte_Invasion_ImmMod"/>
</dbReference>
<feature type="compositionally biased region" description="Acidic residues" evidence="1">
    <location>
        <begin position="72"/>
        <end position="96"/>
    </location>
</feature>
<dbReference type="AlphaFoldDB" id="A0ABD3RVY9"/>
<protein>
    <submittedName>
        <fullName evidence="3">Uncharacterized protein</fullName>
    </submittedName>
</protein>
<dbReference type="Gene3D" id="2.80.10.50">
    <property type="match status" value="1"/>
</dbReference>
<accession>A0ABD3RVY9</accession>
<dbReference type="PANTHER" id="PTHR16021:SF13">
    <property type="entry name" value="ETS DOMAIN-CONTAINING PROTEIN-RELATED"/>
    <property type="match status" value="1"/>
</dbReference>
<feature type="signal peptide" evidence="2">
    <location>
        <begin position="1"/>
        <end position="21"/>
    </location>
</feature>